<protein>
    <submittedName>
        <fullName evidence="1">Major facilitator superfamily domain general substrate transporter</fullName>
    </submittedName>
</protein>
<reference evidence="1" key="1">
    <citation type="submission" date="2024-09" db="EMBL/GenBank/DDBJ databases">
        <title>Draft Genome Sequences of Neofusicoccum parvum.</title>
        <authorList>
            <person name="Ashida A."/>
            <person name="Camagna M."/>
            <person name="Tanaka A."/>
            <person name="Takemoto D."/>
        </authorList>
    </citation>
    <scope>NUCLEOTIDE SEQUENCE</scope>
    <source>
        <strain evidence="1">PPO83</strain>
    </source>
</reference>
<dbReference type="Proteomes" id="UP001165186">
    <property type="component" value="Unassembled WGS sequence"/>
</dbReference>
<dbReference type="EMBL" id="BSXG01000059">
    <property type="protein sequence ID" value="GME31930.1"/>
    <property type="molecule type" value="Genomic_DNA"/>
</dbReference>
<keyword evidence="2" id="KW-1185">Reference proteome</keyword>
<accession>A0ACB5S9K7</accession>
<sequence>MAVEHRAAGSDERSPLLPATAPSPSLEQHRRKWSPAAISYLFLLVIIAGVTADNVSLPAFTRIYESIYCRQYYAEHDPSLIGRDGGDGVPEEFCKISQVQGEVAMLRAWQTFFDSVGTISLAVPWGYYADVRGRKPVLVMVTASLLARAVWMQVVCYFWSVFPIRTIWLAGLHSITGGSPMFAALAFVVVADVMPQEERHVALTWPVTNADVG</sequence>
<name>A0ACB5S9K7_9PEZI</name>
<comment type="caution">
    <text evidence="1">The sequence shown here is derived from an EMBL/GenBank/DDBJ whole genome shotgun (WGS) entry which is preliminary data.</text>
</comment>
<evidence type="ECO:0000313" key="2">
    <source>
        <dbReference type="Proteomes" id="UP001165186"/>
    </source>
</evidence>
<proteinExistence type="predicted"/>
<gene>
    <name evidence="1" type="primary">g216</name>
    <name evidence="1" type="ORF">NpPPO83_00000216</name>
</gene>
<evidence type="ECO:0000313" key="1">
    <source>
        <dbReference type="EMBL" id="GME31930.1"/>
    </source>
</evidence>
<organism evidence="1 2">
    <name type="scientific">Neofusicoccum parvum</name>
    <dbReference type="NCBI Taxonomy" id="310453"/>
    <lineage>
        <taxon>Eukaryota</taxon>
        <taxon>Fungi</taxon>
        <taxon>Dikarya</taxon>
        <taxon>Ascomycota</taxon>
        <taxon>Pezizomycotina</taxon>
        <taxon>Dothideomycetes</taxon>
        <taxon>Dothideomycetes incertae sedis</taxon>
        <taxon>Botryosphaeriales</taxon>
        <taxon>Botryosphaeriaceae</taxon>
        <taxon>Neofusicoccum</taxon>
    </lineage>
</organism>